<evidence type="ECO:0000256" key="4">
    <source>
        <dbReference type="ARBA" id="ARBA00022475"/>
    </source>
</evidence>
<keyword evidence="8 15" id="KW-0547">Nucleotide-binding</keyword>
<feature type="transmembrane region" description="Helical" evidence="17">
    <location>
        <begin position="760"/>
        <end position="781"/>
    </location>
</feature>
<feature type="domain" description="FeoB-type G" evidence="18">
    <location>
        <begin position="140"/>
        <end position="302"/>
    </location>
</feature>
<dbReference type="InterPro" id="IPR030389">
    <property type="entry name" value="G_FEOB_dom"/>
</dbReference>
<feature type="transmembrane region" description="Helical" evidence="17">
    <location>
        <begin position="793"/>
        <end position="816"/>
    </location>
</feature>
<feature type="binding site" evidence="16">
    <location>
        <position position="158"/>
    </location>
    <ligand>
        <name>Mg(2+)</name>
        <dbReference type="ChEBI" id="CHEBI:18420"/>
        <label>2</label>
    </ligand>
</feature>
<dbReference type="Pfam" id="PF02421">
    <property type="entry name" value="FeoB_N"/>
    <property type="match status" value="1"/>
</dbReference>
<keyword evidence="3 17" id="KW-0813">Transport</keyword>
<comment type="similarity">
    <text evidence="17">Belongs to the TRAFAC class TrmE-Era-EngA-EngB-Septin-like GTPase superfamily. FeoB GTPase (TC 9.A.8) family.</text>
</comment>
<dbReference type="SMART" id="SM00899">
    <property type="entry name" value="FeoA"/>
    <property type="match status" value="1"/>
</dbReference>
<evidence type="ECO:0000256" key="10">
    <source>
        <dbReference type="ARBA" id="ARBA00023004"/>
    </source>
</evidence>
<dbReference type="InterPro" id="IPR050860">
    <property type="entry name" value="FeoB_GTPase"/>
</dbReference>
<evidence type="ECO:0000256" key="17">
    <source>
        <dbReference type="RuleBase" id="RU362098"/>
    </source>
</evidence>
<dbReference type="InterPro" id="IPR008988">
    <property type="entry name" value="Transcriptional_repressor_C"/>
</dbReference>
<dbReference type="PRINTS" id="PR00326">
    <property type="entry name" value="GTP1OBG"/>
</dbReference>
<evidence type="ECO:0000256" key="16">
    <source>
        <dbReference type="PIRSR" id="PIRSR603373-2"/>
    </source>
</evidence>
<reference evidence="19" key="2">
    <citation type="submission" date="2021-04" db="EMBL/GenBank/DDBJ databases">
        <authorList>
            <person name="Gilroy R."/>
        </authorList>
    </citation>
    <scope>NUCLEOTIDE SEQUENCE</scope>
    <source>
        <strain evidence="19">ChiBcec16_6824</strain>
    </source>
</reference>
<accession>A0A9D1Y8M7</accession>
<keyword evidence="11" id="KW-0406">Ion transport</keyword>
<feature type="transmembrane region" description="Helical" evidence="17">
    <location>
        <begin position="733"/>
        <end position="754"/>
    </location>
</feature>
<gene>
    <name evidence="19" type="primary">feoB</name>
    <name evidence="19" type="ORF">H9841_06265</name>
</gene>
<dbReference type="InterPro" id="IPR027417">
    <property type="entry name" value="P-loop_NTPase"/>
</dbReference>
<dbReference type="Gene3D" id="1.10.287.1770">
    <property type="match status" value="1"/>
</dbReference>
<dbReference type="NCBIfam" id="TIGR00437">
    <property type="entry name" value="feoB"/>
    <property type="match status" value="1"/>
</dbReference>
<keyword evidence="10 17" id="KW-0408">Iron</keyword>
<feature type="transmembrane region" description="Helical" evidence="17">
    <location>
        <begin position="486"/>
        <end position="510"/>
    </location>
</feature>
<comment type="caution">
    <text evidence="19">The sequence shown here is derived from an EMBL/GenBank/DDBJ whole genome shotgun (WGS) entry which is preliminary data.</text>
</comment>
<evidence type="ECO:0000256" key="8">
    <source>
        <dbReference type="ARBA" id="ARBA00022741"/>
    </source>
</evidence>
<keyword evidence="16" id="KW-0460">Magnesium</keyword>
<dbReference type="InterPro" id="IPR005225">
    <property type="entry name" value="Small_GTP-bd"/>
</dbReference>
<dbReference type="SUPFAM" id="SSF52540">
    <property type="entry name" value="P-loop containing nucleoside triphosphate hydrolases"/>
    <property type="match status" value="1"/>
</dbReference>
<dbReference type="GO" id="GO:0046914">
    <property type="term" value="F:transition metal ion binding"/>
    <property type="evidence" value="ECO:0007669"/>
    <property type="project" value="InterPro"/>
</dbReference>
<dbReference type="InterPro" id="IPR011640">
    <property type="entry name" value="Fe2_transport_prot_B_C"/>
</dbReference>
<dbReference type="SUPFAM" id="SSF50037">
    <property type="entry name" value="C-terminal domain of transcriptional repressors"/>
    <property type="match status" value="1"/>
</dbReference>
<protein>
    <recommendedName>
        <fullName evidence="14 17">Ferrous iron transport protein B</fullName>
    </recommendedName>
</protein>
<dbReference type="Pfam" id="PF04023">
    <property type="entry name" value="FeoA"/>
    <property type="match status" value="1"/>
</dbReference>
<evidence type="ECO:0000256" key="14">
    <source>
        <dbReference type="NCBIfam" id="TIGR00437"/>
    </source>
</evidence>
<evidence type="ECO:0000256" key="7">
    <source>
        <dbReference type="ARBA" id="ARBA00022692"/>
    </source>
</evidence>
<dbReference type="GO" id="GO:0015093">
    <property type="term" value="F:ferrous iron transmembrane transporter activity"/>
    <property type="evidence" value="ECO:0007669"/>
    <property type="project" value="UniProtKB-UniRule"/>
</dbReference>
<dbReference type="PROSITE" id="PS51711">
    <property type="entry name" value="G_FEOB"/>
    <property type="match status" value="1"/>
</dbReference>
<comment type="subcellular location">
    <subcellularLocation>
        <location evidence="2">Cell inner membrane</location>
        <topology evidence="2">Multi-pass membrane protein</topology>
    </subcellularLocation>
    <subcellularLocation>
        <location evidence="17">Cell membrane</location>
        <topology evidence="17">Multi-pass membrane protein</topology>
    </subcellularLocation>
</comment>
<feature type="transmembrane region" description="Helical" evidence="17">
    <location>
        <begin position="654"/>
        <end position="672"/>
    </location>
</feature>
<feature type="binding site" evidence="16">
    <location>
        <position position="161"/>
    </location>
    <ligand>
        <name>Mg(2+)</name>
        <dbReference type="ChEBI" id="CHEBI:18420"/>
        <label>2</label>
    </ligand>
</feature>
<dbReference type="EMBL" id="DXDX01000117">
    <property type="protein sequence ID" value="HIY21486.1"/>
    <property type="molecule type" value="Genomic_DNA"/>
</dbReference>
<dbReference type="GO" id="GO:0005525">
    <property type="term" value="F:GTP binding"/>
    <property type="evidence" value="ECO:0007669"/>
    <property type="project" value="UniProtKB-KW"/>
</dbReference>
<dbReference type="NCBIfam" id="TIGR00231">
    <property type="entry name" value="small_GTP"/>
    <property type="match status" value="1"/>
</dbReference>
<dbReference type="Gene3D" id="3.40.50.300">
    <property type="entry name" value="P-loop containing nucleotide triphosphate hydrolases"/>
    <property type="match status" value="1"/>
</dbReference>
<dbReference type="AlphaFoldDB" id="A0A9D1Y8M7"/>
<feature type="binding site" evidence="15">
    <location>
        <begin position="147"/>
        <end position="154"/>
    </location>
    <ligand>
        <name>GTP</name>
        <dbReference type="ChEBI" id="CHEBI:37565"/>
        <label>1</label>
    </ligand>
</feature>
<feature type="binding site" evidence="15">
    <location>
        <begin position="172"/>
        <end position="176"/>
    </location>
    <ligand>
        <name>GTP</name>
        <dbReference type="ChEBI" id="CHEBI:37565"/>
        <label>1</label>
    </ligand>
</feature>
<evidence type="ECO:0000313" key="20">
    <source>
        <dbReference type="Proteomes" id="UP000823868"/>
    </source>
</evidence>
<dbReference type="Pfam" id="PF17910">
    <property type="entry name" value="FeoB_Cyto"/>
    <property type="match status" value="1"/>
</dbReference>
<dbReference type="GO" id="GO:0005886">
    <property type="term" value="C:plasma membrane"/>
    <property type="evidence" value="ECO:0007669"/>
    <property type="project" value="UniProtKB-SubCell"/>
</dbReference>
<reference evidence="19" key="1">
    <citation type="journal article" date="2021" name="PeerJ">
        <title>Extensive microbial diversity within the chicken gut microbiome revealed by metagenomics and culture.</title>
        <authorList>
            <person name="Gilroy R."/>
            <person name="Ravi A."/>
            <person name="Getino M."/>
            <person name="Pursley I."/>
            <person name="Horton D.L."/>
            <person name="Alikhan N.F."/>
            <person name="Baker D."/>
            <person name="Gharbi K."/>
            <person name="Hall N."/>
            <person name="Watson M."/>
            <person name="Adriaenssens E.M."/>
            <person name="Foster-Nyarko E."/>
            <person name="Jarju S."/>
            <person name="Secka A."/>
            <person name="Antonio M."/>
            <person name="Oren A."/>
            <person name="Chaudhuri R.R."/>
            <person name="La Ragione R."/>
            <person name="Hildebrand F."/>
            <person name="Pallen M.J."/>
        </authorList>
    </citation>
    <scope>NUCLEOTIDE SEQUENCE</scope>
    <source>
        <strain evidence="19">ChiBcec16_6824</strain>
    </source>
</reference>
<proteinExistence type="inferred from homology"/>
<feature type="binding site" evidence="16">
    <location>
        <position position="162"/>
    </location>
    <ligand>
        <name>Mg(2+)</name>
        <dbReference type="ChEBI" id="CHEBI:18420"/>
        <label>2</label>
    </ligand>
</feature>
<evidence type="ECO:0000259" key="18">
    <source>
        <dbReference type="PROSITE" id="PS51711"/>
    </source>
</evidence>
<feature type="transmembrane region" description="Helical" evidence="17">
    <location>
        <begin position="425"/>
        <end position="443"/>
    </location>
</feature>
<sequence>METTKSQTEHKEGTLEALKPGEKGVILRVGNERGAVKRRLVDMGLTPGTEVLVRKIAPFGDPIEVNLRGYELSLRREDARQIAMATGEEAKAASLIRRKRSGMVQHIPDEETLRRMSADHAHEAAEHGGEPDYASHDTREMKLALVGNPNCGKTTLFNALTGSNQYVGNWPGVTVEKKEGKATVDGKPVTVVDLPGIYSLSPYSMEEIVARDFIVGEHPDAIIDIIDATNIERNLYLTAQLLELERPMVIALNFMDEVEKHGDKIDVDALSRALGVPVIPITARTGQNIQKLLEVAHHQMHVGVTVEPDDLYDDFTHQIHHQMGELIHDKAYAVSIPAHWASIKLIEGDALVEKALGLTEEEKQKVESICQSYEGAYVLGDRETLIADSRYRYIQSVVSCSVKKGQAHGGLTLSDRIDSIVTNRFLAVPVFLLMMLAMFAITFGPGQILADGVDTLISDVFAGWVRSVLQATHVAPWMESLLVDGIIAGVGGVLTFLPQIAILFFFLSFLEDSGYMARAAFIMDRLLRRFGLSGKAFIPMLMGFGCTVPAVMGARTMENEKDRRMTIMLVPFMSCSARLPVYGLMTAAFFPHSGGLVVFSLYLLGLIFAILSGIILKKLVFRGEPAAFVLELPPYRLPTLKNMALHVWEKVRGFLVKAGTLILAMSVLLWFLKSFGWNGGLAMVEDASHSFLGAVGSAIAPVFTPMGFGTWQAAVALLTGLVAKEMVVSSISLFYGISVTASGATIAAALSGTFASPAAAYAFLVFVLLYVPCVAAVSTIYREMNSLKWTLASIAWQLCAAYLGSFLAYQVVSLLFH</sequence>
<dbReference type="InterPro" id="IPR006073">
    <property type="entry name" value="GTP-bd"/>
</dbReference>
<dbReference type="InterPro" id="IPR011642">
    <property type="entry name" value="Gate_dom"/>
</dbReference>
<dbReference type="InterPro" id="IPR003373">
    <property type="entry name" value="Fe2_transport_prot-B"/>
</dbReference>
<dbReference type="Proteomes" id="UP000823868">
    <property type="component" value="Unassembled WGS sequence"/>
</dbReference>
<dbReference type="InterPro" id="IPR007167">
    <property type="entry name" value="Fe-transptr_FeoA-like"/>
</dbReference>
<evidence type="ECO:0000313" key="19">
    <source>
        <dbReference type="EMBL" id="HIY21486.1"/>
    </source>
</evidence>
<dbReference type="CDD" id="cd01879">
    <property type="entry name" value="FeoB"/>
    <property type="match status" value="1"/>
</dbReference>
<evidence type="ECO:0000256" key="5">
    <source>
        <dbReference type="ARBA" id="ARBA00022496"/>
    </source>
</evidence>
<keyword evidence="6" id="KW-0997">Cell inner membrane</keyword>
<dbReference type="InterPro" id="IPR038157">
    <property type="entry name" value="FeoA_core_dom"/>
</dbReference>
<evidence type="ECO:0000256" key="15">
    <source>
        <dbReference type="PIRSR" id="PIRSR603373-1"/>
    </source>
</evidence>
<feature type="binding site" evidence="15">
    <location>
        <begin position="253"/>
        <end position="256"/>
    </location>
    <ligand>
        <name>GTP</name>
        <dbReference type="ChEBI" id="CHEBI:37565"/>
        <label>1</label>
    </ligand>
</feature>
<name>A0A9D1Y8M7_9FIRM</name>
<feature type="binding site" evidence="16">
    <location>
        <position position="159"/>
    </location>
    <ligand>
        <name>Mg(2+)</name>
        <dbReference type="ChEBI" id="CHEBI:18420"/>
        <label>2</label>
    </ligand>
</feature>
<keyword evidence="13 17" id="KW-0472">Membrane</keyword>
<dbReference type="Pfam" id="PF07670">
    <property type="entry name" value="Gate"/>
    <property type="match status" value="2"/>
</dbReference>
<evidence type="ECO:0000256" key="1">
    <source>
        <dbReference type="ARBA" id="ARBA00003926"/>
    </source>
</evidence>
<keyword evidence="9 17" id="KW-1133">Transmembrane helix</keyword>
<evidence type="ECO:0000256" key="3">
    <source>
        <dbReference type="ARBA" id="ARBA00022448"/>
    </source>
</evidence>
<keyword evidence="7 17" id="KW-0812">Transmembrane</keyword>
<evidence type="ECO:0000256" key="2">
    <source>
        <dbReference type="ARBA" id="ARBA00004429"/>
    </source>
</evidence>
<feature type="transmembrane region" description="Helical" evidence="17">
    <location>
        <begin position="530"/>
        <end position="554"/>
    </location>
</feature>
<evidence type="ECO:0000256" key="6">
    <source>
        <dbReference type="ARBA" id="ARBA00022519"/>
    </source>
</evidence>
<dbReference type="Gene3D" id="2.30.30.90">
    <property type="match status" value="1"/>
</dbReference>
<comment type="function">
    <text evidence="1 17">Probable transporter of a GTP-driven Fe(2+) uptake system.</text>
</comment>
<organism evidence="19 20">
    <name type="scientific">Candidatus Flavonifractor merdigallinarum</name>
    <dbReference type="NCBI Taxonomy" id="2838589"/>
    <lineage>
        <taxon>Bacteria</taxon>
        <taxon>Bacillati</taxon>
        <taxon>Bacillota</taxon>
        <taxon>Clostridia</taxon>
        <taxon>Eubacteriales</taxon>
        <taxon>Oscillospiraceae</taxon>
        <taxon>Flavonifractor</taxon>
    </lineage>
</organism>
<evidence type="ECO:0000256" key="12">
    <source>
        <dbReference type="ARBA" id="ARBA00023134"/>
    </source>
</evidence>
<feature type="transmembrane region" description="Helical" evidence="17">
    <location>
        <begin position="596"/>
        <end position="616"/>
    </location>
</feature>
<keyword evidence="5 17" id="KW-0410">Iron transport</keyword>
<dbReference type="Pfam" id="PF07664">
    <property type="entry name" value="FeoB_C"/>
    <property type="match status" value="1"/>
</dbReference>
<evidence type="ECO:0000256" key="9">
    <source>
        <dbReference type="ARBA" id="ARBA00022989"/>
    </source>
</evidence>
<feature type="transmembrane region" description="Helical" evidence="17">
    <location>
        <begin position="692"/>
        <end position="721"/>
    </location>
</feature>
<dbReference type="FunFam" id="3.40.50.300:FF:000426">
    <property type="entry name" value="Ferrous iron transport protein B"/>
    <property type="match status" value="1"/>
</dbReference>
<dbReference type="PANTHER" id="PTHR43185">
    <property type="entry name" value="FERROUS IRON TRANSPORT PROTEIN B"/>
    <property type="match status" value="1"/>
</dbReference>
<keyword evidence="16" id="KW-0479">Metal-binding</keyword>
<evidence type="ECO:0000256" key="11">
    <source>
        <dbReference type="ARBA" id="ARBA00023065"/>
    </source>
</evidence>
<dbReference type="PANTHER" id="PTHR43185:SF1">
    <property type="entry name" value="FE(2+) TRANSPORTER FEOB"/>
    <property type="match status" value="1"/>
</dbReference>
<dbReference type="InterPro" id="IPR041069">
    <property type="entry name" value="FeoB_Cyto"/>
</dbReference>
<keyword evidence="12 15" id="KW-0342">GTP-binding</keyword>
<keyword evidence="4" id="KW-1003">Cell membrane</keyword>
<feature type="binding site" evidence="15">
    <location>
        <begin position="193"/>
        <end position="196"/>
    </location>
    <ligand>
        <name>GTP</name>
        <dbReference type="ChEBI" id="CHEBI:37565"/>
        <label>1</label>
    </ligand>
</feature>
<evidence type="ECO:0000256" key="13">
    <source>
        <dbReference type="ARBA" id="ARBA00023136"/>
    </source>
</evidence>